<comment type="caution">
    <text evidence="1">The sequence shown here is derived from an EMBL/GenBank/DDBJ whole genome shotgun (WGS) entry which is preliminary data.</text>
</comment>
<protein>
    <recommendedName>
        <fullName evidence="3">GLPGLI family protein</fullName>
    </recommendedName>
</protein>
<evidence type="ECO:0000313" key="1">
    <source>
        <dbReference type="EMBL" id="NLR67557.1"/>
    </source>
</evidence>
<reference evidence="1 2" key="1">
    <citation type="submission" date="2020-04" db="EMBL/GenBank/DDBJ databases">
        <authorList>
            <person name="Yin C."/>
        </authorList>
    </citation>
    <scope>NUCLEOTIDE SEQUENCE [LARGE SCALE GENOMIC DNA]</scope>
    <source>
        <strain evidence="1 2">Ae27</strain>
    </source>
</reference>
<evidence type="ECO:0000313" key="2">
    <source>
        <dbReference type="Proteomes" id="UP000570474"/>
    </source>
</evidence>
<dbReference type="EMBL" id="JABAIA010000003">
    <property type="protein sequence ID" value="NLR67557.1"/>
    <property type="molecule type" value="Genomic_DNA"/>
</dbReference>
<organism evidence="1 2">
    <name type="scientific">Chitinophaga varians</name>
    <dbReference type="NCBI Taxonomy" id="2202339"/>
    <lineage>
        <taxon>Bacteria</taxon>
        <taxon>Pseudomonadati</taxon>
        <taxon>Bacteroidota</taxon>
        <taxon>Chitinophagia</taxon>
        <taxon>Chitinophagales</taxon>
        <taxon>Chitinophagaceae</taxon>
        <taxon>Chitinophaga</taxon>
    </lineage>
</organism>
<sequence length="235" mass="26204">MASHLLQAQDASDTLEVYKITFAATGKPASSKTPSPSMTVCYHPDYLSATQTYANRKATSWLIWHHKKMLLQIDGKQGLPLNYGMQLKTNVYLPEETIDSTATPETNNSADNGDWDNANEYNGPGYGKIDFTADTMTIAGYGCRKAVINYYYPPQCTNGLISSVTVWYTPDLPAFYLPPFTYLQKIPGAMLMIRITMADGTKDGYKATGIIKEQQPVSFFRPAKDIQVLYPPRLK</sequence>
<proteinExistence type="predicted"/>
<keyword evidence="2" id="KW-1185">Reference proteome</keyword>
<dbReference type="AlphaFoldDB" id="A0A847S3X6"/>
<dbReference type="RefSeq" id="WP_168873512.1">
    <property type="nucleotide sequence ID" value="NZ_JABAIA010000003.1"/>
</dbReference>
<dbReference type="Proteomes" id="UP000570474">
    <property type="component" value="Unassembled WGS sequence"/>
</dbReference>
<evidence type="ECO:0008006" key="3">
    <source>
        <dbReference type="Google" id="ProtNLM"/>
    </source>
</evidence>
<name>A0A847S3X6_9BACT</name>
<accession>A0A847S3X6</accession>
<gene>
    <name evidence="1" type="ORF">HGH92_24850</name>
</gene>